<dbReference type="GO" id="GO:0003723">
    <property type="term" value="F:RNA binding"/>
    <property type="evidence" value="ECO:0007669"/>
    <property type="project" value="UniProtKB-UniRule"/>
</dbReference>
<dbReference type="InterPro" id="IPR036612">
    <property type="entry name" value="KH_dom_type_1_sf"/>
</dbReference>
<keyword evidence="1" id="KW-0677">Repeat</keyword>
<evidence type="ECO:0000256" key="1">
    <source>
        <dbReference type="ARBA" id="ARBA00022737"/>
    </source>
</evidence>
<dbReference type="PROSITE" id="PS50084">
    <property type="entry name" value="KH_TYPE_1"/>
    <property type="match status" value="2"/>
</dbReference>
<name>A0A0L7LG18_OPEBR</name>
<comment type="caution">
    <text evidence="4">The sequence shown here is derived from an EMBL/GenBank/DDBJ whole genome shotgun (WGS) entry which is preliminary data.</text>
</comment>
<dbReference type="PANTHER" id="PTHR10288">
    <property type="entry name" value="KH DOMAIN CONTAINING RNA BINDING PROTEIN"/>
    <property type="match status" value="1"/>
</dbReference>
<sequence>MADILGTTERACLITGSVEGIMVVLDFIMDKIREKPELVKPFPEGVDTKMPQDRDKQVKILVPNSTAGMIIGKGGNYIKQIKEQSGSYKDNNKKACVMILQKVVDDPQSGSCPNVSYADIAGPVANYNPTGSPYAVPSAEVTEVNHGLGSGVGSVGSVLVNGAAAAAAAGMGSLGALSLSLSLAPPGSQPPAPITQHTLDHIKVALRQAGYSDGGISEISAALSLLVKHGVLGLALPQPMPAPQLSAAYFPLQQDPPQVFGPISQGLGGGGALERFAEVAFEALRPAAAVAPISLSAGGVQFPQAGLLPLSKSPAPADGGAKDSKNVEIPEVIVGAILGPGGRSLVEIQQMSGANIQISKKGTFAPGTRNRIVTITGSATAIGNAHYLIEQKIQEEELKRTRHNAISQLMQ</sequence>
<feature type="domain" description="K Homology" evidence="3">
    <location>
        <begin position="321"/>
        <end position="394"/>
    </location>
</feature>
<protein>
    <submittedName>
        <fullName evidence="4">RNA-binding protein</fullName>
    </submittedName>
</protein>
<dbReference type="EMBL" id="JTDY01001252">
    <property type="protein sequence ID" value="KOB74397.1"/>
    <property type="molecule type" value="Genomic_DNA"/>
</dbReference>
<accession>A0A0L7LG18</accession>
<keyword evidence="5" id="KW-1185">Reference proteome</keyword>
<dbReference type="Gene3D" id="3.30.310.210">
    <property type="match status" value="1"/>
</dbReference>
<dbReference type="InterPro" id="IPR004087">
    <property type="entry name" value="KH_dom"/>
</dbReference>
<dbReference type="GO" id="GO:0010468">
    <property type="term" value="P:regulation of gene expression"/>
    <property type="evidence" value="ECO:0007669"/>
    <property type="project" value="UniProtKB-ARBA"/>
</dbReference>
<dbReference type="AlphaFoldDB" id="A0A0L7LG18"/>
<dbReference type="Gene3D" id="3.30.1370.10">
    <property type="entry name" value="K Homology domain, type 1"/>
    <property type="match status" value="1"/>
</dbReference>
<evidence type="ECO:0000259" key="3">
    <source>
        <dbReference type="SMART" id="SM00322"/>
    </source>
</evidence>
<dbReference type="STRING" id="104452.A0A0L7LG18"/>
<evidence type="ECO:0000256" key="2">
    <source>
        <dbReference type="PROSITE-ProRule" id="PRU00117"/>
    </source>
</evidence>
<dbReference type="SUPFAM" id="SSF54791">
    <property type="entry name" value="Eukaryotic type KH-domain (KH-domain type I)"/>
    <property type="match status" value="2"/>
</dbReference>
<proteinExistence type="predicted"/>
<evidence type="ECO:0000313" key="4">
    <source>
        <dbReference type="EMBL" id="KOB74397.1"/>
    </source>
</evidence>
<keyword evidence="2" id="KW-0694">RNA-binding</keyword>
<reference evidence="4 5" key="1">
    <citation type="journal article" date="2015" name="Genome Biol. Evol.">
        <title>The genome of winter moth (Operophtera brumata) provides a genomic perspective on sexual dimorphism and phenology.</title>
        <authorList>
            <person name="Derks M.F."/>
            <person name="Smit S."/>
            <person name="Salis L."/>
            <person name="Schijlen E."/>
            <person name="Bossers A."/>
            <person name="Mateman C."/>
            <person name="Pijl A.S."/>
            <person name="de Ridder D."/>
            <person name="Groenen M.A."/>
            <person name="Visser M.E."/>
            <person name="Megens H.J."/>
        </authorList>
    </citation>
    <scope>NUCLEOTIDE SEQUENCE [LARGE SCALE GENOMIC DNA]</scope>
    <source>
        <strain evidence="4">WM2013NL</strain>
        <tissue evidence="4">Head and thorax</tissue>
    </source>
</reference>
<evidence type="ECO:0000313" key="5">
    <source>
        <dbReference type="Proteomes" id="UP000037510"/>
    </source>
</evidence>
<dbReference type="CDD" id="cd09031">
    <property type="entry name" value="KH-I_NOVA_rpt3"/>
    <property type="match status" value="1"/>
</dbReference>
<dbReference type="InterPro" id="IPR047274">
    <property type="entry name" value="KH-I_NOVA_rpt3"/>
</dbReference>
<dbReference type="SMART" id="SM00322">
    <property type="entry name" value="KH"/>
    <property type="match status" value="2"/>
</dbReference>
<gene>
    <name evidence="4" type="ORF">OBRU01_01915</name>
</gene>
<organism evidence="4 5">
    <name type="scientific">Operophtera brumata</name>
    <name type="common">Winter moth</name>
    <name type="synonym">Phalaena brumata</name>
    <dbReference type="NCBI Taxonomy" id="104452"/>
    <lineage>
        <taxon>Eukaryota</taxon>
        <taxon>Metazoa</taxon>
        <taxon>Ecdysozoa</taxon>
        <taxon>Arthropoda</taxon>
        <taxon>Hexapoda</taxon>
        <taxon>Insecta</taxon>
        <taxon>Pterygota</taxon>
        <taxon>Neoptera</taxon>
        <taxon>Endopterygota</taxon>
        <taxon>Lepidoptera</taxon>
        <taxon>Glossata</taxon>
        <taxon>Ditrysia</taxon>
        <taxon>Geometroidea</taxon>
        <taxon>Geometridae</taxon>
        <taxon>Larentiinae</taxon>
        <taxon>Operophtera</taxon>
    </lineage>
</organism>
<dbReference type="Proteomes" id="UP000037510">
    <property type="component" value="Unassembled WGS sequence"/>
</dbReference>
<feature type="domain" description="K Homology" evidence="3">
    <location>
        <begin position="54"/>
        <end position="104"/>
    </location>
</feature>
<dbReference type="InterPro" id="IPR004088">
    <property type="entry name" value="KH_dom_type_1"/>
</dbReference>
<dbReference type="Pfam" id="PF00013">
    <property type="entry name" value="KH_1"/>
    <property type="match status" value="2"/>
</dbReference>